<dbReference type="EC" id="2.7.7.7" evidence="2"/>
<dbReference type="InterPro" id="IPR012337">
    <property type="entry name" value="RNaseH-like_sf"/>
</dbReference>
<sequence>MLPVRHLDTGTSIKPLHQRRSQKFGVHERVVRLRPVQEGPLIPQQQLADALTRGLRRAVEQVLGQQKVPDTDRFYISLASDRLRSASNAFHLTAQEWRQNGLCAQTLLDNLSKMLNSYEQFEMDDSFNLSVVHVRPPPRGTGKKRQHVPGHQSNVRLKQMKKSVIEMPRNDAGWCSARAIVTARGLSLAGQDTHARKQWTDPRRCVHRRQQAAEALAREVGLGPGAWGPDELTRVVMAPSLHDYKIVVVDASRAYSLVAYGHGDRLLALLYDDHHYDMLTSIKGFLGRSYLCLTRRKCPQCRAYLRGSKAIKDHRCGHAHCHACQQYVDIESHQCFIQVRTLDDDVSVQPPVHVFFDIEAKQVESRHVPNLLVCQRADDDVFHWWYGDACVQEFLLQLEDWCRGGKQPLTVLAHNFQGYDSYPVIDTLHRLRLKLGQIRNGCKVLQLQCLASSVRFIDSMSFFQMRLAKFPKTFGLTELKKGYFPHLFNTDDHQTYVGSLHDQHYYMPDGMSVDDRAAFRRWHDKLTREGYVFDFRRELLEYCKSDVLLLKQGCITFKREFEAKAGFDPFDQMTIASACNRYLRTHCLQANTIACEPLLGWGGRRVNQSSAAFEWLAWEAHLVSTPIRHAHNGGEVRPLPDRRYTVDGLDATTQTVYEFDGCFWHGCTTCFPQRHESHPRLLGRTMDDVFALRQEKHDLLRQQGYLVRSIWECEWSRRRVADPAIRTFLQTHQTPRPLDPRDAFFGGRTNAYQLYRHVEGDERILYYDFKSLYPYVNKYCRYPIGHPQIISQPPLDQGLDAYFGLVCCTILPPTDLLHPVLPYRCSQKLTFPLCDACVRQYIDAPLLDKNVDDCHHTDAQRALTGTWCTPELAVALQKGYRLLHIHQVYHFPDTQVGLFAEYIDTWLKLKEEASGYPEHCTTGHLQREHVRRWNEREKIVLHHANIRKNPGQRALAKLMLNSMWGTFRATDQQDTSQRIHRSARLLAVPGQ</sequence>
<dbReference type="Gene3D" id="3.40.960.10">
    <property type="entry name" value="VSR Endonuclease"/>
    <property type="match status" value="1"/>
</dbReference>
<dbReference type="InterPro" id="IPR011335">
    <property type="entry name" value="Restrct_endonuc-II-like"/>
</dbReference>
<dbReference type="PANTHER" id="PTHR33568:SF3">
    <property type="entry name" value="DNA-DIRECTED DNA POLYMERASE"/>
    <property type="match status" value="1"/>
</dbReference>
<proteinExistence type="inferred from homology"/>
<dbReference type="AlphaFoldDB" id="A0AAD9V4S2"/>
<keyword evidence="4" id="KW-0548">Nucleotidyltransferase</keyword>
<dbReference type="GO" id="GO:0003677">
    <property type="term" value="F:DNA binding"/>
    <property type="evidence" value="ECO:0007669"/>
    <property type="project" value="UniProtKB-KW"/>
</dbReference>
<dbReference type="GO" id="GO:0000166">
    <property type="term" value="F:nucleotide binding"/>
    <property type="evidence" value="ECO:0007669"/>
    <property type="project" value="InterPro"/>
</dbReference>
<keyword evidence="11" id="KW-1185">Reference proteome</keyword>
<organism evidence="10 11">
    <name type="scientific">Acropora cervicornis</name>
    <name type="common">Staghorn coral</name>
    <dbReference type="NCBI Taxonomy" id="6130"/>
    <lineage>
        <taxon>Eukaryota</taxon>
        <taxon>Metazoa</taxon>
        <taxon>Cnidaria</taxon>
        <taxon>Anthozoa</taxon>
        <taxon>Hexacorallia</taxon>
        <taxon>Scleractinia</taxon>
        <taxon>Astrocoeniina</taxon>
        <taxon>Acroporidae</taxon>
        <taxon>Acropora</taxon>
    </lineage>
</organism>
<keyword evidence="7" id="KW-0238">DNA-binding</keyword>
<evidence type="ECO:0000313" key="11">
    <source>
        <dbReference type="Proteomes" id="UP001249851"/>
    </source>
</evidence>
<keyword evidence="3" id="KW-0808">Transferase</keyword>
<dbReference type="Proteomes" id="UP001249851">
    <property type="component" value="Unassembled WGS sequence"/>
</dbReference>
<evidence type="ECO:0000313" key="10">
    <source>
        <dbReference type="EMBL" id="KAK2560705.1"/>
    </source>
</evidence>
<reference evidence="10" key="2">
    <citation type="journal article" date="2023" name="Science">
        <title>Genomic signatures of disease resistance in endangered staghorn corals.</title>
        <authorList>
            <person name="Vollmer S.V."/>
            <person name="Selwyn J.D."/>
            <person name="Despard B.A."/>
            <person name="Roesel C.L."/>
        </authorList>
    </citation>
    <scope>NUCLEOTIDE SEQUENCE</scope>
    <source>
        <strain evidence="10">K2</strain>
    </source>
</reference>
<evidence type="ECO:0000256" key="5">
    <source>
        <dbReference type="ARBA" id="ARBA00022705"/>
    </source>
</evidence>
<reference evidence="10" key="1">
    <citation type="journal article" date="2023" name="G3 (Bethesda)">
        <title>Whole genome assembly and annotation of the endangered Caribbean coral Acropora cervicornis.</title>
        <authorList>
            <person name="Selwyn J.D."/>
            <person name="Vollmer S.V."/>
        </authorList>
    </citation>
    <scope>NUCLEOTIDE SEQUENCE</scope>
    <source>
        <strain evidence="10">K2</strain>
    </source>
</reference>
<dbReference type="InterPro" id="IPR043502">
    <property type="entry name" value="DNA/RNA_pol_sf"/>
</dbReference>
<keyword evidence="5" id="KW-0235">DNA replication</keyword>
<dbReference type="Pfam" id="PF03175">
    <property type="entry name" value="DNA_pol_B_2"/>
    <property type="match status" value="2"/>
</dbReference>
<evidence type="ECO:0000256" key="2">
    <source>
        <dbReference type="ARBA" id="ARBA00012417"/>
    </source>
</evidence>
<dbReference type="SUPFAM" id="SSF56672">
    <property type="entry name" value="DNA/RNA polymerases"/>
    <property type="match status" value="1"/>
</dbReference>
<evidence type="ECO:0000259" key="9">
    <source>
        <dbReference type="Pfam" id="PF03175"/>
    </source>
</evidence>
<name>A0AAD9V4S2_ACRCE</name>
<dbReference type="GO" id="GO:0006260">
    <property type="term" value="P:DNA replication"/>
    <property type="evidence" value="ECO:0007669"/>
    <property type="project" value="UniProtKB-KW"/>
</dbReference>
<dbReference type="EMBL" id="JARQWQ010000035">
    <property type="protein sequence ID" value="KAK2560705.1"/>
    <property type="molecule type" value="Genomic_DNA"/>
</dbReference>
<gene>
    <name evidence="10" type="ORF">P5673_016472</name>
</gene>
<comment type="catalytic activity">
    <reaction evidence="8">
        <text>DNA(n) + a 2'-deoxyribonucleoside 5'-triphosphate = DNA(n+1) + diphosphate</text>
        <dbReference type="Rhea" id="RHEA:22508"/>
        <dbReference type="Rhea" id="RHEA-COMP:17339"/>
        <dbReference type="Rhea" id="RHEA-COMP:17340"/>
        <dbReference type="ChEBI" id="CHEBI:33019"/>
        <dbReference type="ChEBI" id="CHEBI:61560"/>
        <dbReference type="ChEBI" id="CHEBI:173112"/>
        <dbReference type="EC" id="2.7.7.7"/>
    </reaction>
</comment>
<evidence type="ECO:0000256" key="7">
    <source>
        <dbReference type="ARBA" id="ARBA00023125"/>
    </source>
</evidence>
<evidence type="ECO:0000256" key="6">
    <source>
        <dbReference type="ARBA" id="ARBA00022932"/>
    </source>
</evidence>
<keyword evidence="6" id="KW-0239">DNA-directed DNA polymerase</keyword>
<protein>
    <recommendedName>
        <fullName evidence="2">DNA-directed DNA polymerase</fullName>
        <ecNumber evidence="2">2.7.7.7</ecNumber>
    </recommendedName>
</protein>
<accession>A0AAD9V4S2</accession>
<evidence type="ECO:0000256" key="4">
    <source>
        <dbReference type="ARBA" id="ARBA00022695"/>
    </source>
</evidence>
<dbReference type="SUPFAM" id="SSF52980">
    <property type="entry name" value="Restriction endonuclease-like"/>
    <property type="match status" value="1"/>
</dbReference>
<evidence type="ECO:0000256" key="8">
    <source>
        <dbReference type="ARBA" id="ARBA00049244"/>
    </source>
</evidence>
<dbReference type="InterPro" id="IPR004868">
    <property type="entry name" value="DNA-dir_DNA_pol_B_mt/vir"/>
</dbReference>
<dbReference type="Gene3D" id="1.10.287.690">
    <property type="entry name" value="Helix hairpin bin"/>
    <property type="match status" value="1"/>
</dbReference>
<dbReference type="PANTHER" id="PTHR33568">
    <property type="entry name" value="DNA POLYMERASE"/>
    <property type="match status" value="1"/>
</dbReference>
<dbReference type="SUPFAM" id="SSF53098">
    <property type="entry name" value="Ribonuclease H-like"/>
    <property type="match status" value="1"/>
</dbReference>
<dbReference type="Gene3D" id="3.30.420.10">
    <property type="entry name" value="Ribonuclease H-like superfamily/Ribonuclease H"/>
    <property type="match status" value="1"/>
</dbReference>
<feature type="domain" description="DNA-directed DNA polymerase family B mitochondria/virus" evidence="9">
    <location>
        <begin position="410"/>
        <end position="587"/>
    </location>
</feature>
<evidence type="ECO:0000256" key="3">
    <source>
        <dbReference type="ARBA" id="ARBA00022679"/>
    </source>
</evidence>
<evidence type="ECO:0000256" key="1">
    <source>
        <dbReference type="ARBA" id="ARBA00005755"/>
    </source>
</evidence>
<dbReference type="InterPro" id="IPR036397">
    <property type="entry name" value="RNaseH_sf"/>
</dbReference>
<comment type="similarity">
    <text evidence="1">Belongs to the DNA polymerase type-B family.</text>
</comment>
<dbReference type="GO" id="GO:0006281">
    <property type="term" value="P:DNA repair"/>
    <property type="evidence" value="ECO:0007669"/>
    <property type="project" value="UniProtKB-ARBA"/>
</dbReference>
<feature type="domain" description="DNA-directed DNA polymerase family B mitochondria/virus" evidence="9">
    <location>
        <begin position="741"/>
        <end position="915"/>
    </location>
</feature>
<comment type="caution">
    <text evidence="10">The sequence shown here is derived from an EMBL/GenBank/DDBJ whole genome shotgun (WGS) entry which is preliminary data.</text>
</comment>
<dbReference type="GO" id="GO:0003887">
    <property type="term" value="F:DNA-directed DNA polymerase activity"/>
    <property type="evidence" value="ECO:0007669"/>
    <property type="project" value="UniProtKB-KW"/>
</dbReference>